<reference evidence="1 2" key="1">
    <citation type="journal article" date="2015" name="Genome Announc.">
        <title>Expanding the biotechnology potential of lactobacilli through comparative genomics of 213 strains and associated genera.</title>
        <authorList>
            <person name="Sun Z."/>
            <person name="Harris H.M."/>
            <person name="McCann A."/>
            <person name="Guo C."/>
            <person name="Argimon S."/>
            <person name="Zhang W."/>
            <person name="Yang X."/>
            <person name="Jeffery I.B."/>
            <person name="Cooney J.C."/>
            <person name="Kagawa T.F."/>
            <person name="Liu W."/>
            <person name="Song Y."/>
            <person name="Salvetti E."/>
            <person name="Wrobel A."/>
            <person name="Rasinkangas P."/>
            <person name="Parkhill J."/>
            <person name="Rea M.C."/>
            <person name="O'Sullivan O."/>
            <person name="Ritari J."/>
            <person name="Douillard F.P."/>
            <person name="Paul Ross R."/>
            <person name="Yang R."/>
            <person name="Briner A.E."/>
            <person name="Felis G.E."/>
            <person name="de Vos W.M."/>
            <person name="Barrangou R."/>
            <person name="Klaenhammer T.R."/>
            <person name="Caufield P.W."/>
            <person name="Cui Y."/>
            <person name="Zhang H."/>
            <person name="O'Toole P.W."/>
        </authorList>
    </citation>
    <scope>NUCLEOTIDE SEQUENCE [LARGE SCALE GENOMIC DNA]</scope>
    <source>
        <strain evidence="1 2">DSM 19674</strain>
    </source>
</reference>
<dbReference type="PATRIC" id="fig|1423788.3.peg.1647"/>
<name>A0A0R1KX89_9LACO</name>
<dbReference type="AlphaFoldDB" id="A0A0R1KX89"/>
<organism evidence="1 2">
    <name type="scientific">Companilactobacillus bobalius DSM 19674</name>
    <dbReference type="NCBI Taxonomy" id="1423788"/>
    <lineage>
        <taxon>Bacteria</taxon>
        <taxon>Bacillati</taxon>
        <taxon>Bacillota</taxon>
        <taxon>Bacilli</taxon>
        <taxon>Lactobacillales</taxon>
        <taxon>Lactobacillaceae</taxon>
        <taxon>Companilactobacillus</taxon>
        <taxon>Companilactobacillus bobalius</taxon>
    </lineage>
</organism>
<keyword evidence="2" id="KW-1185">Reference proteome</keyword>
<dbReference type="RefSeq" id="WP_082604465.1">
    <property type="nucleotide sequence ID" value="NZ_AZDY01000003.1"/>
</dbReference>
<proteinExistence type="predicted"/>
<dbReference type="EMBL" id="AZDY01000003">
    <property type="protein sequence ID" value="KRK84881.1"/>
    <property type="molecule type" value="Genomic_DNA"/>
</dbReference>
<evidence type="ECO:0000313" key="2">
    <source>
        <dbReference type="Proteomes" id="UP000051515"/>
    </source>
</evidence>
<sequence length="352" mass="38271">MPQFTGSTFLGQLVIPELWAQYITNDSTKTNRLLTSGAVTADDVMGAHLQDPGRLMNIPVLNDLSGEPQDWNDTDDITVEGITSDEHNAVKFYQAKAFGETDFSQQVSGANVEGRVTSKFSNYWQRQDQRLLLAMLKNMYLLDDLKESKSFGFDTVQDLSAGNYLAALSRMGDVATPTLTRLVVNSATVYAMREQNLIADIQPSQGGTPLTTYNGIPIVEDDDIPLDADGTTIMYAMTDGALRYSTAPASQNAVEVTRDALGKGGQSALINRRIVSMHPNGLGYDITQSYVGLTVTTLENATVPYYKIVTDPRNIGVVAYQFKIDPKYVVTNINTKAKKAAASSSSSSSSSK</sequence>
<protein>
    <submittedName>
        <fullName evidence="1">Phage-related minor capsid protein (Gpg protein)</fullName>
    </submittedName>
</protein>
<comment type="caution">
    <text evidence="1">The sequence shown here is derived from an EMBL/GenBank/DDBJ whole genome shotgun (WGS) entry which is preliminary data.</text>
</comment>
<accession>A0A0R1KX89</accession>
<evidence type="ECO:0000313" key="1">
    <source>
        <dbReference type="EMBL" id="KRK84881.1"/>
    </source>
</evidence>
<dbReference type="Proteomes" id="UP000051515">
    <property type="component" value="Unassembled WGS sequence"/>
</dbReference>
<dbReference type="STRING" id="1423788.FC78_GL001598"/>
<gene>
    <name evidence="1" type="ORF">FC78_GL001598</name>
</gene>
<dbReference type="OrthoDB" id="6440753at2"/>